<evidence type="ECO:0000256" key="1">
    <source>
        <dbReference type="SAM" id="SignalP"/>
    </source>
</evidence>
<accession>A0A372JMH8</accession>
<feature type="chain" id="PRO_5016761316" description="Lactococcin 972 family bacteriocin" evidence="1">
    <location>
        <begin position="28"/>
        <end position="121"/>
    </location>
</feature>
<name>A0A372JMH8_9ACTN</name>
<dbReference type="Proteomes" id="UP000261811">
    <property type="component" value="Unassembled WGS sequence"/>
</dbReference>
<dbReference type="AlphaFoldDB" id="A0A372JMH8"/>
<reference evidence="2 3" key="1">
    <citation type="submission" date="2018-08" db="EMBL/GenBank/DDBJ databases">
        <title>Actinomadura jelena sp. nov., a novel Actinomycete isolated from soil in Chad.</title>
        <authorList>
            <person name="Shi L."/>
        </authorList>
    </citation>
    <scope>NUCLEOTIDE SEQUENCE [LARGE SCALE GENOMIC DNA]</scope>
    <source>
        <strain evidence="2 3">NEAU-G17</strain>
    </source>
</reference>
<comment type="caution">
    <text evidence="2">The sequence shown here is derived from an EMBL/GenBank/DDBJ whole genome shotgun (WGS) entry which is preliminary data.</text>
</comment>
<keyword evidence="1" id="KW-0732">Signal</keyword>
<proteinExistence type="predicted"/>
<keyword evidence="3" id="KW-1185">Reference proteome</keyword>
<organism evidence="2 3">
    <name type="scientific">Actinomadura logoneensis</name>
    <dbReference type="NCBI Taxonomy" id="2293572"/>
    <lineage>
        <taxon>Bacteria</taxon>
        <taxon>Bacillati</taxon>
        <taxon>Actinomycetota</taxon>
        <taxon>Actinomycetes</taxon>
        <taxon>Streptosporangiales</taxon>
        <taxon>Thermomonosporaceae</taxon>
        <taxon>Actinomadura</taxon>
    </lineage>
</organism>
<evidence type="ECO:0000313" key="3">
    <source>
        <dbReference type="Proteomes" id="UP000261811"/>
    </source>
</evidence>
<feature type="signal peptide" evidence="1">
    <location>
        <begin position="1"/>
        <end position="27"/>
    </location>
</feature>
<evidence type="ECO:0008006" key="4">
    <source>
        <dbReference type="Google" id="ProtNLM"/>
    </source>
</evidence>
<sequence length="121" mass="13363">MILSRRIAVLAAALAATAALPTASAFATEAWVYDKSRVLAHGWAPAGGSAGRAAVKDHWRYDKVKNEYNRVSNGSHKFTLWNKLGAGRTTYTKNGARVTKIHVCEEHNWAPDWCSKWVPVK</sequence>
<protein>
    <recommendedName>
        <fullName evidence="4">Lactococcin 972 family bacteriocin</fullName>
    </recommendedName>
</protein>
<evidence type="ECO:0000313" key="2">
    <source>
        <dbReference type="EMBL" id="RFU41212.1"/>
    </source>
</evidence>
<gene>
    <name evidence="2" type="ORF">DZF91_13100</name>
</gene>
<dbReference type="EMBL" id="QURH01000226">
    <property type="protein sequence ID" value="RFU41212.1"/>
    <property type="molecule type" value="Genomic_DNA"/>
</dbReference>